<dbReference type="RefSeq" id="WP_015532423.1">
    <property type="nucleotide sequence ID" value="NZ_CP072216.1"/>
</dbReference>
<dbReference type="Proteomes" id="UP000285503">
    <property type="component" value="Unassembled WGS sequence"/>
</dbReference>
<evidence type="ECO:0000313" key="6">
    <source>
        <dbReference type="Proteomes" id="UP000487596"/>
    </source>
</evidence>
<accession>A0A173ZG77</accession>
<gene>
    <name evidence="3" type="ORF">DW075_22845</name>
    <name evidence="1" type="ORF">GA424_10200</name>
    <name evidence="2" type="ORF">GAZ43_07100</name>
</gene>
<reference evidence="5 6" key="2">
    <citation type="journal article" date="2019" name="Nat. Med.">
        <title>A library of human gut bacterial isolates paired with longitudinal multiomics data enables mechanistic microbiome research.</title>
        <authorList>
            <person name="Poyet M."/>
            <person name="Groussin M."/>
            <person name="Gibbons S.M."/>
            <person name="Avila-Pacheco J."/>
            <person name="Jiang X."/>
            <person name="Kearney S.M."/>
            <person name="Perrotta A.R."/>
            <person name="Berdy B."/>
            <person name="Zhao S."/>
            <person name="Lieberman T.D."/>
            <person name="Swanson P.K."/>
            <person name="Smith M."/>
            <person name="Roesemann S."/>
            <person name="Alexander J.E."/>
            <person name="Rich S.A."/>
            <person name="Livny J."/>
            <person name="Vlamakis H."/>
            <person name="Clish C."/>
            <person name="Bullock K."/>
            <person name="Deik A."/>
            <person name="Scott J."/>
            <person name="Pierce K.A."/>
            <person name="Xavier R.J."/>
            <person name="Alm E.J."/>
        </authorList>
    </citation>
    <scope>NUCLEOTIDE SEQUENCE [LARGE SCALE GENOMIC DNA]</scope>
    <source>
        <strain evidence="2 5">BIOML-A16</strain>
        <strain evidence="1 6">BIOML-A62</strain>
    </source>
</reference>
<dbReference type="EMBL" id="WDEH01000014">
    <property type="protein sequence ID" value="KAB6138733.1"/>
    <property type="molecule type" value="Genomic_DNA"/>
</dbReference>
<dbReference type="Pfam" id="PF07610">
    <property type="entry name" value="DUF1573"/>
    <property type="match status" value="1"/>
</dbReference>
<dbReference type="Proteomes" id="UP000487596">
    <property type="component" value="Unassembled WGS sequence"/>
</dbReference>
<dbReference type="InterPro" id="IPR011467">
    <property type="entry name" value="DUF1573"/>
</dbReference>
<proteinExistence type="predicted"/>
<reference evidence="3 4" key="1">
    <citation type="submission" date="2018-08" db="EMBL/GenBank/DDBJ databases">
        <title>A genome reference for cultivated species of the human gut microbiota.</title>
        <authorList>
            <person name="Zou Y."/>
            <person name="Xue W."/>
            <person name="Luo G."/>
        </authorList>
    </citation>
    <scope>NUCLEOTIDE SEQUENCE [LARGE SCALE GENOMIC DNA]</scope>
    <source>
        <strain evidence="3 4">AF46-11NS</strain>
    </source>
</reference>
<dbReference type="InterPro" id="IPR013783">
    <property type="entry name" value="Ig-like_fold"/>
</dbReference>
<sequence>MSKILGLIVILLICVSCNQKRKAEMSLSSYTHDFGIISSDIICRDSITITNVGNARLEIGEIETGCGCTQASVEKYELNPDESCSLHFSFNPKGKGLGAKEELIIINANTDSLFYILQVKAIIQ</sequence>
<dbReference type="Proteomes" id="UP000438288">
    <property type="component" value="Unassembled WGS sequence"/>
</dbReference>
<evidence type="ECO:0000313" key="2">
    <source>
        <dbReference type="EMBL" id="KAB6340328.1"/>
    </source>
</evidence>
<comment type="caution">
    <text evidence="3">The sequence shown here is derived from an EMBL/GenBank/DDBJ whole genome shotgun (WGS) entry which is preliminary data.</text>
</comment>
<evidence type="ECO:0000313" key="4">
    <source>
        <dbReference type="Proteomes" id="UP000285503"/>
    </source>
</evidence>
<organism evidence="3 4">
    <name type="scientific">Bacteroides xylanisolvens</name>
    <dbReference type="NCBI Taxonomy" id="371601"/>
    <lineage>
        <taxon>Bacteria</taxon>
        <taxon>Pseudomonadati</taxon>
        <taxon>Bacteroidota</taxon>
        <taxon>Bacteroidia</taxon>
        <taxon>Bacteroidales</taxon>
        <taxon>Bacteroidaceae</taxon>
        <taxon>Bacteroides</taxon>
    </lineage>
</organism>
<dbReference type="EMBL" id="WDCP01000010">
    <property type="protein sequence ID" value="KAB6340328.1"/>
    <property type="molecule type" value="Genomic_DNA"/>
</dbReference>
<dbReference type="GeneID" id="69483723"/>
<evidence type="ECO:0000313" key="1">
    <source>
        <dbReference type="EMBL" id="KAB6138733.1"/>
    </source>
</evidence>
<dbReference type="Gene3D" id="2.60.40.10">
    <property type="entry name" value="Immunoglobulins"/>
    <property type="match status" value="1"/>
</dbReference>
<evidence type="ECO:0000313" key="5">
    <source>
        <dbReference type="Proteomes" id="UP000438288"/>
    </source>
</evidence>
<dbReference type="PANTHER" id="PTHR37833">
    <property type="entry name" value="LIPOPROTEIN-RELATED"/>
    <property type="match status" value="1"/>
</dbReference>
<evidence type="ECO:0000313" key="3">
    <source>
        <dbReference type="EMBL" id="RHK18776.1"/>
    </source>
</evidence>
<dbReference type="AlphaFoldDB" id="A0A173ZG77"/>
<dbReference type="PANTHER" id="PTHR37833:SF1">
    <property type="entry name" value="SIGNAL PEPTIDE PROTEIN"/>
    <property type="match status" value="1"/>
</dbReference>
<dbReference type="EMBL" id="QRNE01000211">
    <property type="protein sequence ID" value="RHK18776.1"/>
    <property type="molecule type" value="Genomic_DNA"/>
</dbReference>
<name>A0A173ZG77_9BACE</name>
<protein>
    <submittedName>
        <fullName evidence="3">DUF1573 domain-containing protein</fullName>
    </submittedName>
</protein>